<dbReference type="Gene3D" id="1.20.910.10">
    <property type="entry name" value="Heme oxygenase-like"/>
    <property type="match status" value="1"/>
</dbReference>
<gene>
    <name evidence="1" type="ORF">NIES21_04730</name>
</gene>
<organism evidence="1 2">
    <name type="scientific">Anabaenopsis circularis NIES-21</name>
    <dbReference type="NCBI Taxonomy" id="1085406"/>
    <lineage>
        <taxon>Bacteria</taxon>
        <taxon>Bacillati</taxon>
        <taxon>Cyanobacteriota</taxon>
        <taxon>Cyanophyceae</taxon>
        <taxon>Nostocales</taxon>
        <taxon>Nodulariaceae</taxon>
        <taxon>Anabaenopsis</taxon>
    </lineage>
</organism>
<dbReference type="AlphaFoldDB" id="A0A1Z4GB25"/>
<evidence type="ECO:0000313" key="2">
    <source>
        <dbReference type="Proteomes" id="UP000218287"/>
    </source>
</evidence>
<sequence length="278" mass="31021">MPNEFLIDTKSANINPDIVGMKTDKSSCVNQPLSGVNSDCLTQKMIHPHTFAKTRKLLDQAIVSAWHAVKSERRPPTLTPTRWVWRLAGFYHLCHSTPQLMEEARSSFALANRQTLAQWAAQKAQEEAGHDILALRDIRSMGYRAEAVVKAFYPPAAKALMDYFAQSSQDSDPIDCVGYSYTAERLGTCIGEAYIHKVEALLPPGINATRCLRIHSAISPTEVNHVQETVTMIAGLTPQERDRVVKACYQAALLRFSPPKEAYISDEEIENVLEPLKL</sequence>
<dbReference type="OrthoDB" id="482780at2"/>
<dbReference type="Proteomes" id="UP000218287">
    <property type="component" value="Chromosome"/>
</dbReference>
<protein>
    <submittedName>
        <fullName evidence="1">Uncharacterized protein</fullName>
    </submittedName>
</protein>
<evidence type="ECO:0000313" key="1">
    <source>
        <dbReference type="EMBL" id="BAY14715.1"/>
    </source>
</evidence>
<dbReference type="EMBL" id="AP018174">
    <property type="protein sequence ID" value="BAY14715.1"/>
    <property type="molecule type" value="Genomic_DNA"/>
</dbReference>
<name>A0A1Z4GB25_9CYAN</name>
<accession>A0A1Z4GB25</accession>
<dbReference type="SUPFAM" id="SSF48613">
    <property type="entry name" value="Heme oxygenase-like"/>
    <property type="match status" value="1"/>
</dbReference>
<proteinExistence type="predicted"/>
<reference evidence="1 2" key="1">
    <citation type="submission" date="2017-06" db="EMBL/GenBank/DDBJ databases">
        <title>Genome sequencing of cyanobaciteial culture collection at National Institute for Environmental Studies (NIES).</title>
        <authorList>
            <person name="Hirose Y."/>
            <person name="Shimura Y."/>
            <person name="Fujisawa T."/>
            <person name="Nakamura Y."/>
            <person name="Kawachi M."/>
        </authorList>
    </citation>
    <scope>NUCLEOTIDE SEQUENCE [LARGE SCALE GENOMIC DNA]</scope>
    <source>
        <strain evidence="1 2">NIES-21</strain>
    </source>
</reference>
<keyword evidence="2" id="KW-1185">Reference proteome</keyword>
<dbReference type="InterPro" id="IPR016084">
    <property type="entry name" value="Haem_Oase-like_multi-hlx"/>
</dbReference>